<evidence type="ECO:0000256" key="1">
    <source>
        <dbReference type="SAM" id="Phobius"/>
    </source>
</evidence>
<dbReference type="RefSeq" id="WP_165756939.1">
    <property type="nucleotide sequence ID" value="NZ_CP053562.1"/>
</dbReference>
<accession>A0ABX6YPR3</accession>
<evidence type="ECO:0000313" key="3">
    <source>
        <dbReference type="Proteomes" id="UP000192422"/>
    </source>
</evidence>
<dbReference type="Proteomes" id="UP000192422">
    <property type="component" value="Chromosome"/>
</dbReference>
<keyword evidence="1" id="KW-0472">Membrane</keyword>
<keyword evidence="1" id="KW-1133">Transmembrane helix</keyword>
<proteinExistence type="predicted"/>
<protein>
    <recommendedName>
        <fullName evidence="4">Major facilitator superfamily (MFS) profile domain-containing protein</fullName>
    </recommendedName>
</protein>
<feature type="transmembrane region" description="Helical" evidence="1">
    <location>
        <begin position="27"/>
        <end position="47"/>
    </location>
</feature>
<organism evidence="2 3">
    <name type="scientific">Thioclava electrotropha</name>
    <dbReference type="NCBI Taxonomy" id="1549850"/>
    <lineage>
        <taxon>Bacteria</taxon>
        <taxon>Pseudomonadati</taxon>
        <taxon>Pseudomonadota</taxon>
        <taxon>Alphaproteobacteria</taxon>
        <taxon>Rhodobacterales</taxon>
        <taxon>Paracoccaceae</taxon>
        <taxon>Thioclava</taxon>
    </lineage>
</organism>
<sequence>MGVLFGFLATASSRILGIGFALAVWLISRPGGWAVLVVLTLLALRVFPGNQV</sequence>
<gene>
    <name evidence="2" type="ORF">AKL02_001340</name>
</gene>
<evidence type="ECO:0008006" key="4">
    <source>
        <dbReference type="Google" id="ProtNLM"/>
    </source>
</evidence>
<dbReference type="EMBL" id="CP053562">
    <property type="protein sequence ID" value="QPZ89663.1"/>
    <property type="molecule type" value="Genomic_DNA"/>
</dbReference>
<keyword evidence="1" id="KW-0812">Transmembrane</keyword>
<keyword evidence="3" id="KW-1185">Reference proteome</keyword>
<evidence type="ECO:0000313" key="2">
    <source>
        <dbReference type="EMBL" id="QPZ89663.1"/>
    </source>
</evidence>
<name>A0ABX6YPR3_9RHOB</name>
<reference evidence="2 3" key="1">
    <citation type="submission" date="2020-05" db="EMBL/GenBank/DDBJ databases">
        <title>Thioclava electrotropha strain Elox9 finished genome.</title>
        <authorList>
            <person name="Rowe A.R."/>
            <person name="Wilbanks E.G."/>
        </authorList>
    </citation>
    <scope>NUCLEOTIDE SEQUENCE [LARGE SCALE GENOMIC DNA]</scope>
    <source>
        <strain evidence="2 3">Elox9</strain>
    </source>
</reference>